<dbReference type="SMART" id="SM00448">
    <property type="entry name" value="REC"/>
    <property type="match status" value="1"/>
</dbReference>
<reference evidence="8 9" key="1">
    <citation type="submission" date="2020-10" db="EMBL/GenBank/DDBJ databases">
        <title>Ramlibacter sp. HM2 16S ribosomal RNA gene Genome sequencing and assembly.</title>
        <authorList>
            <person name="Kang M."/>
        </authorList>
    </citation>
    <scope>NUCLEOTIDE SEQUENCE [LARGE SCALE GENOMIC DNA]</scope>
    <source>
        <strain evidence="8 9">HM2</strain>
    </source>
</reference>
<sequence>MHPSTVRSRLLRLVLAFMVPMAVLAVGTIYYVYEEKQQQFEGSLGEAARALSLVVEREIARRESIVRTLAQSPTLTDGDLTGFYQYARTVAPDLSSVVVLASMDGTQLLNTRRAFGTPNLPRTVYTGEQVLQAPRRVLVSDVYFAPLGGQYSFAVTVPVERGGSPRYLLSYAGYASALQNVFDDQKLPANWVASVVDAKGVVVARNRDAGKYVGQPVSERLRSQIGKGQSGIFDSQALDGSDILAAFSTEADYGWTVVIGVPRAQVGSGAMAAARFAAVAALLLFAALWAAARMGRGLVRPVLQAQDAAERIARAEPVEARPTGLAEMDTVMRVLADTSRAVRGANEEMHERVRAALAEAEKAHQAVLQNQRLEALGQLTGGVAHDFNNLLMVVSNYTHLLRARRPELAGTQEVAGIERAVSTGTKLTRQLLAFARRQPVRPEPLDLRVRLPEIASLLKASLGSRITLTCEVEGDTAAILVDPAEFELALINLAVNARDAMPEGGSLRVGARNAGDGRVCVDVADSGKGIPPELMEKVFDPFFTTKPVGHGTGLGLSQVYGLARQAGGDARIESVEGQGTRVLLLFPALDGVQAAAGESPVQAPAPTHAGRTLLLVEDNAELAAVTSQVLQSAGFAVTRAESGDAARRLLAGGSRFDIVLSDVRMPGELDGIALARWLREHHPALPVVLMTGYSAELAQARGLGLQVLPKPSAPAALLEALARELRGTAAEPAG</sequence>
<dbReference type="RefSeq" id="WP_193675536.1">
    <property type="nucleotide sequence ID" value="NZ_JADDIV010000002.1"/>
</dbReference>
<dbReference type="PANTHER" id="PTHR43065">
    <property type="entry name" value="SENSOR HISTIDINE KINASE"/>
    <property type="match status" value="1"/>
</dbReference>
<feature type="transmembrane region" description="Helical" evidence="5">
    <location>
        <begin position="272"/>
        <end position="292"/>
    </location>
</feature>
<evidence type="ECO:0000256" key="3">
    <source>
        <dbReference type="ARBA" id="ARBA00022553"/>
    </source>
</evidence>
<keyword evidence="5" id="KW-1133">Transmembrane helix</keyword>
<dbReference type="SUPFAM" id="SSF55874">
    <property type="entry name" value="ATPase domain of HSP90 chaperone/DNA topoisomerase II/histidine kinase"/>
    <property type="match status" value="1"/>
</dbReference>
<organism evidence="8 9">
    <name type="scientific">Ramlibacter pallidus</name>
    <dbReference type="NCBI Taxonomy" id="2780087"/>
    <lineage>
        <taxon>Bacteria</taxon>
        <taxon>Pseudomonadati</taxon>
        <taxon>Pseudomonadota</taxon>
        <taxon>Betaproteobacteria</taxon>
        <taxon>Burkholderiales</taxon>
        <taxon>Comamonadaceae</taxon>
        <taxon>Ramlibacter</taxon>
    </lineage>
</organism>
<comment type="caution">
    <text evidence="8">The sequence shown here is derived from an EMBL/GenBank/DDBJ whole genome shotgun (WGS) entry which is preliminary data.</text>
</comment>
<protein>
    <recommendedName>
        <fullName evidence="2">histidine kinase</fullName>
        <ecNumber evidence="2">2.7.13.3</ecNumber>
    </recommendedName>
</protein>
<dbReference type="SUPFAM" id="SSF52172">
    <property type="entry name" value="CheY-like"/>
    <property type="match status" value="1"/>
</dbReference>
<evidence type="ECO:0000256" key="5">
    <source>
        <dbReference type="SAM" id="Phobius"/>
    </source>
</evidence>
<dbReference type="Pfam" id="PF00072">
    <property type="entry name" value="Response_reg"/>
    <property type="match status" value="1"/>
</dbReference>
<evidence type="ECO:0000256" key="1">
    <source>
        <dbReference type="ARBA" id="ARBA00000085"/>
    </source>
</evidence>
<proteinExistence type="predicted"/>
<evidence type="ECO:0000313" key="9">
    <source>
        <dbReference type="Proteomes" id="UP000806285"/>
    </source>
</evidence>
<evidence type="ECO:0000256" key="4">
    <source>
        <dbReference type="PROSITE-ProRule" id="PRU00169"/>
    </source>
</evidence>
<dbReference type="Gene3D" id="3.30.450.20">
    <property type="entry name" value="PAS domain"/>
    <property type="match status" value="1"/>
</dbReference>
<dbReference type="CDD" id="cd00156">
    <property type="entry name" value="REC"/>
    <property type="match status" value="1"/>
</dbReference>
<keyword evidence="5" id="KW-0472">Membrane</keyword>
<name>A0ABR9S085_9BURK</name>
<dbReference type="Gene3D" id="3.40.50.2300">
    <property type="match status" value="1"/>
</dbReference>
<dbReference type="SUPFAM" id="SSF47384">
    <property type="entry name" value="Homodimeric domain of signal transducing histidine kinase"/>
    <property type="match status" value="1"/>
</dbReference>
<gene>
    <name evidence="8" type="ORF">IM787_04835</name>
</gene>
<feature type="domain" description="Histidine kinase" evidence="6">
    <location>
        <begin position="382"/>
        <end position="590"/>
    </location>
</feature>
<feature type="modified residue" description="4-aspartylphosphate" evidence="4">
    <location>
        <position position="662"/>
    </location>
</feature>
<dbReference type="InterPro" id="IPR036097">
    <property type="entry name" value="HisK_dim/P_sf"/>
</dbReference>
<dbReference type="Gene3D" id="3.30.565.10">
    <property type="entry name" value="Histidine kinase-like ATPase, C-terminal domain"/>
    <property type="match status" value="1"/>
</dbReference>
<feature type="domain" description="Response regulatory" evidence="7">
    <location>
        <begin position="612"/>
        <end position="725"/>
    </location>
</feature>
<dbReference type="PRINTS" id="PR00344">
    <property type="entry name" value="BCTRLSENSOR"/>
</dbReference>
<dbReference type="SMART" id="SM00387">
    <property type="entry name" value="HATPase_c"/>
    <property type="match status" value="1"/>
</dbReference>
<dbReference type="InterPro" id="IPR005467">
    <property type="entry name" value="His_kinase_dom"/>
</dbReference>
<evidence type="ECO:0000259" key="6">
    <source>
        <dbReference type="PROSITE" id="PS50109"/>
    </source>
</evidence>
<keyword evidence="9" id="KW-1185">Reference proteome</keyword>
<dbReference type="InterPro" id="IPR036890">
    <property type="entry name" value="HATPase_C_sf"/>
</dbReference>
<dbReference type="InterPro" id="IPR004358">
    <property type="entry name" value="Sig_transdc_His_kin-like_C"/>
</dbReference>
<comment type="catalytic activity">
    <reaction evidence="1">
        <text>ATP + protein L-histidine = ADP + protein N-phospho-L-histidine.</text>
        <dbReference type="EC" id="2.7.13.3"/>
    </reaction>
</comment>
<keyword evidence="5" id="KW-0812">Transmembrane</keyword>
<dbReference type="CDD" id="cd00082">
    <property type="entry name" value="HisKA"/>
    <property type="match status" value="1"/>
</dbReference>
<dbReference type="CDD" id="cd18774">
    <property type="entry name" value="PDC2_HK_sensor"/>
    <property type="match status" value="1"/>
</dbReference>
<keyword evidence="3 4" id="KW-0597">Phosphoprotein</keyword>
<dbReference type="PROSITE" id="PS50109">
    <property type="entry name" value="HIS_KIN"/>
    <property type="match status" value="1"/>
</dbReference>
<evidence type="ECO:0000313" key="8">
    <source>
        <dbReference type="EMBL" id="MBE7366885.1"/>
    </source>
</evidence>
<dbReference type="InterPro" id="IPR003594">
    <property type="entry name" value="HATPase_dom"/>
</dbReference>
<evidence type="ECO:0000259" key="7">
    <source>
        <dbReference type="PROSITE" id="PS50110"/>
    </source>
</evidence>
<dbReference type="Proteomes" id="UP000806285">
    <property type="component" value="Unassembled WGS sequence"/>
</dbReference>
<dbReference type="SMART" id="SM00388">
    <property type="entry name" value="HisKA"/>
    <property type="match status" value="1"/>
</dbReference>
<dbReference type="InterPro" id="IPR011006">
    <property type="entry name" value="CheY-like_superfamily"/>
</dbReference>
<dbReference type="PANTHER" id="PTHR43065:SF49">
    <property type="entry name" value="HISTIDINE KINASE"/>
    <property type="match status" value="1"/>
</dbReference>
<dbReference type="PROSITE" id="PS50110">
    <property type="entry name" value="RESPONSE_REGULATORY"/>
    <property type="match status" value="1"/>
</dbReference>
<accession>A0ABR9S085</accession>
<dbReference type="EC" id="2.7.13.3" evidence="2"/>
<feature type="transmembrane region" description="Helical" evidence="5">
    <location>
        <begin position="12"/>
        <end position="33"/>
    </location>
</feature>
<dbReference type="InterPro" id="IPR003661">
    <property type="entry name" value="HisK_dim/P_dom"/>
</dbReference>
<dbReference type="InterPro" id="IPR001789">
    <property type="entry name" value="Sig_transdc_resp-reg_receiver"/>
</dbReference>
<dbReference type="EMBL" id="JADDIV010000002">
    <property type="protein sequence ID" value="MBE7366885.1"/>
    <property type="molecule type" value="Genomic_DNA"/>
</dbReference>
<dbReference type="Pfam" id="PF02518">
    <property type="entry name" value="HATPase_c"/>
    <property type="match status" value="1"/>
</dbReference>
<evidence type="ECO:0000256" key="2">
    <source>
        <dbReference type="ARBA" id="ARBA00012438"/>
    </source>
</evidence>
<dbReference type="Gene3D" id="1.10.287.130">
    <property type="match status" value="1"/>
</dbReference>